<feature type="region of interest" description="Disordered" evidence="1">
    <location>
        <begin position="44"/>
        <end position="64"/>
    </location>
</feature>
<name>A0A4Z2FF34_9TELE</name>
<evidence type="ECO:0000256" key="1">
    <source>
        <dbReference type="SAM" id="MobiDB-lite"/>
    </source>
</evidence>
<reference evidence="2 3" key="1">
    <citation type="submission" date="2019-03" db="EMBL/GenBank/DDBJ databases">
        <title>First draft genome of Liparis tanakae, snailfish: a comprehensive survey of snailfish specific genes.</title>
        <authorList>
            <person name="Kim W."/>
            <person name="Song I."/>
            <person name="Jeong J.-H."/>
            <person name="Kim D."/>
            <person name="Kim S."/>
            <person name="Ryu S."/>
            <person name="Song J.Y."/>
            <person name="Lee S.K."/>
        </authorList>
    </citation>
    <scope>NUCLEOTIDE SEQUENCE [LARGE SCALE GENOMIC DNA]</scope>
    <source>
        <tissue evidence="2">Muscle</tissue>
    </source>
</reference>
<comment type="caution">
    <text evidence="2">The sequence shown here is derived from an EMBL/GenBank/DDBJ whole genome shotgun (WGS) entry which is preliminary data.</text>
</comment>
<dbReference type="EMBL" id="SRLO01001241">
    <property type="protein sequence ID" value="TNN39856.1"/>
    <property type="molecule type" value="Genomic_DNA"/>
</dbReference>
<protein>
    <submittedName>
        <fullName evidence="2">Uncharacterized protein</fullName>
    </submittedName>
</protein>
<proteinExistence type="predicted"/>
<sequence length="202" mass="21023">MSSLVRARAYLPSAVLKATPLSSRSSAGTACLLDSASSCRRCRSTKSSSVPQHGIDSSGRTAGGEKRTCRWATYGREGGGNEGESYVVGGDVLHQQHFQLLLGEPPAGAQRAAGERDVRAGGGRTTVLLVMSRGVRRSSTYIDAVSSEKRPLARSRSCSPSSNLTPLSTPAPFSRSSPCGGEDPTLPVLGDDAASSQLTPTE</sequence>
<evidence type="ECO:0000313" key="3">
    <source>
        <dbReference type="Proteomes" id="UP000314294"/>
    </source>
</evidence>
<evidence type="ECO:0000313" key="2">
    <source>
        <dbReference type="EMBL" id="TNN39856.1"/>
    </source>
</evidence>
<dbReference type="Proteomes" id="UP000314294">
    <property type="component" value="Unassembled WGS sequence"/>
</dbReference>
<dbReference type="AlphaFoldDB" id="A0A4Z2FF34"/>
<feature type="compositionally biased region" description="Low complexity" evidence="1">
    <location>
        <begin position="159"/>
        <end position="172"/>
    </location>
</feature>
<feature type="region of interest" description="Disordered" evidence="1">
    <location>
        <begin position="148"/>
        <end position="202"/>
    </location>
</feature>
<gene>
    <name evidence="2" type="ORF">EYF80_049970</name>
</gene>
<organism evidence="2 3">
    <name type="scientific">Liparis tanakae</name>
    <name type="common">Tanaka's snailfish</name>
    <dbReference type="NCBI Taxonomy" id="230148"/>
    <lineage>
        <taxon>Eukaryota</taxon>
        <taxon>Metazoa</taxon>
        <taxon>Chordata</taxon>
        <taxon>Craniata</taxon>
        <taxon>Vertebrata</taxon>
        <taxon>Euteleostomi</taxon>
        <taxon>Actinopterygii</taxon>
        <taxon>Neopterygii</taxon>
        <taxon>Teleostei</taxon>
        <taxon>Neoteleostei</taxon>
        <taxon>Acanthomorphata</taxon>
        <taxon>Eupercaria</taxon>
        <taxon>Perciformes</taxon>
        <taxon>Cottioidei</taxon>
        <taxon>Cottales</taxon>
        <taxon>Liparidae</taxon>
        <taxon>Liparis</taxon>
    </lineage>
</organism>
<accession>A0A4Z2FF34</accession>
<keyword evidence="3" id="KW-1185">Reference proteome</keyword>